<accession>A0A368FUE3</accession>
<proteinExistence type="predicted"/>
<reference evidence="1 2" key="1">
    <citation type="submission" date="2014-10" db="EMBL/GenBank/DDBJ databases">
        <title>Draft genome of the hookworm Ancylostoma caninum.</title>
        <authorList>
            <person name="Mitreva M."/>
        </authorList>
    </citation>
    <scope>NUCLEOTIDE SEQUENCE [LARGE SCALE GENOMIC DNA]</scope>
    <source>
        <strain evidence="1 2">Baltimore</strain>
    </source>
</reference>
<evidence type="ECO:0000313" key="1">
    <source>
        <dbReference type="EMBL" id="RCN35712.1"/>
    </source>
</evidence>
<sequence>MPGSYLVKNTKWAREFLHGTTANCYRFHLAETVTPDRQVEIAVCRRVWSKCHSWRDVFVALSCMRNIIGETVYYGKVKILAKVLGFCQEIQDF</sequence>
<dbReference type="AlphaFoldDB" id="A0A368FUE3"/>
<dbReference type="PANTHER" id="PTHR31562:SF9">
    <property type="entry name" value="GLYCOSYLTRANSFERASE FAMILY 8 PROTEIN"/>
    <property type="match status" value="1"/>
</dbReference>
<dbReference type="InterPro" id="IPR004988">
    <property type="entry name" value="DUF273"/>
</dbReference>
<name>A0A368FUE3_ANCCA</name>
<keyword evidence="2" id="KW-1185">Reference proteome</keyword>
<organism evidence="1 2">
    <name type="scientific">Ancylostoma caninum</name>
    <name type="common">Dog hookworm</name>
    <dbReference type="NCBI Taxonomy" id="29170"/>
    <lineage>
        <taxon>Eukaryota</taxon>
        <taxon>Metazoa</taxon>
        <taxon>Ecdysozoa</taxon>
        <taxon>Nematoda</taxon>
        <taxon>Chromadorea</taxon>
        <taxon>Rhabditida</taxon>
        <taxon>Rhabditina</taxon>
        <taxon>Rhabditomorpha</taxon>
        <taxon>Strongyloidea</taxon>
        <taxon>Ancylostomatidae</taxon>
        <taxon>Ancylostomatinae</taxon>
        <taxon>Ancylostoma</taxon>
    </lineage>
</organism>
<dbReference type="Pfam" id="PF03314">
    <property type="entry name" value="DUF273"/>
    <property type="match status" value="1"/>
</dbReference>
<dbReference type="Proteomes" id="UP000252519">
    <property type="component" value="Unassembled WGS sequence"/>
</dbReference>
<comment type="caution">
    <text evidence="1">The sequence shown here is derived from an EMBL/GenBank/DDBJ whole genome shotgun (WGS) entry which is preliminary data.</text>
</comment>
<protein>
    <submittedName>
        <fullName evidence="1">Uncharacterized protein</fullName>
    </submittedName>
</protein>
<dbReference type="EMBL" id="JOJR01000632">
    <property type="protein sequence ID" value="RCN35712.1"/>
    <property type="molecule type" value="Genomic_DNA"/>
</dbReference>
<evidence type="ECO:0000313" key="2">
    <source>
        <dbReference type="Proteomes" id="UP000252519"/>
    </source>
</evidence>
<dbReference type="PANTHER" id="PTHR31562">
    <property type="entry name" value="PROTEIN CBG18972"/>
    <property type="match status" value="1"/>
</dbReference>
<gene>
    <name evidence="1" type="ORF">ANCCAN_18430</name>
</gene>